<keyword evidence="1" id="KW-1133">Transmembrane helix</keyword>
<dbReference type="RefSeq" id="WP_179920181.1">
    <property type="nucleotide sequence ID" value="NZ_CP058909.1"/>
</dbReference>
<accession>A0A7D5TQA9</accession>
<keyword evidence="4" id="KW-1185">Reference proteome</keyword>
<evidence type="ECO:0000313" key="4">
    <source>
        <dbReference type="Proteomes" id="UP000509346"/>
    </source>
</evidence>
<dbReference type="OrthoDB" id="270892at2157"/>
<proteinExistence type="predicted"/>
<protein>
    <recommendedName>
        <fullName evidence="2">DUF5658 domain-containing protein</fullName>
    </recommendedName>
</protein>
<dbReference type="KEGG" id="hpel:HZS54_01335"/>
<dbReference type="AlphaFoldDB" id="A0A7D5TQA9"/>
<organism evidence="3 4">
    <name type="scientific">Halosimplex pelagicum</name>
    <dbReference type="NCBI Taxonomy" id="869886"/>
    <lineage>
        <taxon>Archaea</taxon>
        <taxon>Methanobacteriati</taxon>
        <taxon>Methanobacteriota</taxon>
        <taxon>Stenosarchaea group</taxon>
        <taxon>Halobacteria</taxon>
        <taxon>Halobacteriales</taxon>
        <taxon>Haloarculaceae</taxon>
        <taxon>Halosimplex</taxon>
    </lineage>
</organism>
<feature type="transmembrane region" description="Helical" evidence="1">
    <location>
        <begin position="60"/>
        <end position="78"/>
    </location>
</feature>
<reference evidence="3 4" key="1">
    <citation type="submission" date="2020-07" db="EMBL/GenBank/DDBJ databases">
        <title>Halosimplex litoreum sp. nov. and Halosimplex rubrum sp. nov., isolated from different salt environments.</title>
        <authorList>
            <person name="Cui H."/>
        </authorList>
    </citation>
    <scope>NUCLEOTIDE SEQUENCE [LARGE SCALE GENOMIC DNA]</scope>
    <source>
        <strain evidence="3 4">R2</strain>
    </source>
</reference>
<feature type="transmembrane region" description="Helical" evidence="1">
    <location>
        <begin position="87"/>
        <end position="106"/>
    </location>
</feature>
<evidence type="ECO:0000256" key="1">
    <source>
        <dbReference type="SAM" id="Phobius"/>
    </source>
</evidence>
<dbReference type="EMBL" id="CP058909">
    <property type="protein sequence ID" value="QLH80352.1"/>
    <property type="molecule type" value="Genomic_DNA"/>
</dbReference>
<name>A0A7D5TQA9_9EURY</name>
<feature type="transmembrane region" description="Helical" evidence="1">
    <location>
        <begin position="20"/>
        <end position="40"/>
    </location>
</feature>
<sequence>MAWTVSLPRLDSPSVGSSECWLVGVLFFGLGDLATTWVGLGAGLAERNPVAVALLGRYGLLALVVPKLLVLGGAYLVWRRMSRPARAGIPVGLAVLGVSVTGWNLWMLTTAIGP</sequence>
<evidence type="ECO:0000259" key="2">
    <source>
        <dbReference type="Pfam" id="PF18902"/>
    </source>
</evidence>
<dbReference type="Pfam" id="PF18902">
    <property type="entry name" value="DUF5658"/>
    <property type="match status" value="1"/>
</dbReference>
<dbReference type="InterPro" id="IPR043717">
    <property type="entry name" value="DUF5658"/>
</dbReference>
<evidence type="ECO:0000313" key="3">
    <source>
        <dbReference type="EMBL" id="QLH80352.1"/>
    </source>
</evidence>
<feature type="domain" description="DUF5658" evidence="2">
    <location>
        <begin position="24"/>
        <end position="108"/>
    </location>
</feature>
<dbReference type="GeneID" id="56081190"/>
<keyword evidence="1" id="KW-0472">Membrane</keyword>
<dbReference type="Proteomes" id="UP000509346">
    <property type="component" value="Chromosome"/>
</dbReference>
<gene>
    <name evidence="3" type="ORF">HZS54_01335</name>
</gene>
<keyword evidence="1" id="KW-0812">Transmembrane</keyword>